<organism evidence="2">
    <name type="scientific">Drosophila melanogaster</name>
    <name type="common">Fruit fly</name>
    <dbReference type="NCBI Taxonomy" id="7227"/>
    <lineage>
        <taxon>Eukaryota</taxon>
        <taxon>Metazoa</taxon>
        <taxon>Ecdysozoa</taxon>
        <taxon>Arthropoda</taxon>
        <taxon>Hexapoda</taxon>
        <taxon>Insecta</taxon>
        <taxon>Pterygota</taxon>
        <taxon>Neoptera</taxon>
        <taxon>Endopterygota</taxon>
        <taxon>Diptera</taxon>
        <taxon>Brachycera</taxon>
        <taxon>Muscomorpha</taxon>
        <taxon>Ephydroidea</taxon>
        <taxon>Drosophilidae</taxon>
        <taxon>Drosophila</taxon>
        <taxon>Sophophora</taxon>
    </lineage>
</organism>
<name>Q6IIH2_DROME</name>
<dbReference type="AlphaFoldDB" id="Q6IIH2"/>
<evidence type="ECO:0000256" key="1">
    <source>
        <dbReference type="SAM" id="MobiDB-lite"/>
    </source>
</evidence>
<reference evidence="2" key="1">
    <citation type="journal article" date="2003" name="Genome Biol.">
        <title>An integrated gene annotation and transcriptional profiling approach towards the full gene content of the Drosophila genome.</title>
        <authorList>
            <person name="Hild M."/>
            <person name="Beckmann B."/>
            <person name="Haas S.A."/>
            <person name="Koch B."/>
            <person name="Solovyev V."/>
            <person name="Busold C."/>
            <person name="Fellenberg K."/>
            <person name="Boutros M."/>
            <person name="Vingron M."/>
            <person name="Sauer F."/>
            <person name="Hoheisel J.D."/>
            <person name="Paro R."/>
        </authorList>
    </citation>
    <scope>NUCLEOTIDE SEQUENCE</scope>
</reference>
<feature type="region of interest" description="Disordered" evidence="1">
    <location>
        <begin position="143"/>
        <end position="181"/>
    </location>
</feature>
<proteinExistence type="predicted"/>
<protein>
    <submittedName>
        <fullName evidence="2">HDC18297</fullName>
    </submittedName>
</protein>
<accession>Q6IIH2</accession>
<dbReference type="EMBL" id="BK003094">
    <property type="protein sequence ID" value="DAA03294.1"/>
    <property type="molecule type" value="Genomic_DNA"/>
</dbReference>
<gene>
    <name evidence="2" type="ORF">HDC18297</name>
</gene>
<sequence length="254" mass="27877">MGTAIPRFSLPIDLINRMQNANAEMSESQLCTSPSKSASFSFSSSSFCLCFSASLSASSFGIGWHTKRMPHEGGRWQDNTHKRVLLGSRFDHHCRTRCTTCGNISVQCACISNGVPCAYVCVCVSVWVSFVSLTVCLMRQRAPHTKQNPKTPQIPIEPSRHTHTPHHPAPPTQQPPTAQRITSPRWAFEQHINGRDTRIHQNRNPSPGIQVPNPHRQMMELEPGACSLSLRSKKRDGGGGVAVAVEVAVVAMEG</sequence>
<evidence type="ECO:0000313" key="2">
    <source>
        <dbReference type="EMBL" id="DAA03294.1"/>
    </source>
</evidence>